<keyword evidence="2" id="KW-0812">Transmembrane</keyword>
<evidence type="ECO:0000313" key="5">
    <source>
        <dbReference type="Proteomes" id="UP000293613"/>
    </source>
</evidence>
<sequence>MGIVYSGRRESPDAVIVLREGAVTRLRHLGGPSSRSMAAGSSTGPGFSIQMPSVPLPPPPGVQEPSVTASNEQSSGGVREVSGDDQKAGALLSSLTVVNDDDFEAERGVRRLERPRFELEPKHALLCIMVLVCALATTLTLLVQQAANMGALDTQATTNASSHTTATASPSDRDSTPSTAAPEPSPSASDNKQDTLVNINTADEAQLQEIKGIGPVTAARIIEYRTQHGAFASLDDLVNVPGIGMKTVEKLRPWACAQ</sequence>
<gene>
    <name evidence="4" type="ORF">PG2011B_0794</name>
</gene>
<evidence type="ECO:0000259" key="3">
    <source>
        <dbReference type="SMART" id="SM00278"/>
    </source>
</evidence>
<dbReference type="EMBL" id="RSCO01000021">
    <property type="protein sequence ID" value="RYM95187.1"/>
    <property type="molecule type" value="Genomic_DNA"/>
</dbReference>
<keyword evidence="2" id="KW-1133">Transmembrane helix</keyword>
<dbReference type="OMA" id="VSHNHRA"/>
<feature type="region of interest" description="Disordered" evidence="1">
    <location>
        <begin position="28"/>
        <end position="84"/>
    </location>
</feature>
<feature type="region of interest" description="Disordered" evidence="1">
    <location>
        <begin position="158"/>
        <end position="194"/>
    </location>
</feature>
<dbReference type="RefSeq" id="WP_004218039.1">
    <property type="nucleotide sequence ID" value="NZ_CAKMAC010000001.1"/>
</dbReference>
<dbReference type="GO" id="GO:0003677">
    <property type="term" value="F:DNA binding"/>
    <property type="evidence" value="ECO:0007669"/>
    <property type="project" value="UniProtKB-KW"/>
</dbReference>
<dbReference type="GO" id="GO:0015627">
    <property type="term" value="C:type II protein secretion system complex"/>
    <property type="evidence" value="ECO:0007669"/>
    <property type="project" value="TreeGrafter"/>
</dbReference>
<dbReference type="PANTHER" id="PTHR21180">
    <property type="entry name" value="ENDONUCLEASE/EXONUCLEASE/PHOSPHATASE FAMILY DOMAIN-CONTAINING PROTEIN 1"/>
    <property type="match status" value="1"/>
</dbReference>
<dbReference type="AlphaFoldDB" id="A0A315SB88"/>
<dbReference type="Gene3D" id="1.10.150.320">
    <property type="entry name" value="Photosystem II 12 kDa extrinsic protein"/>
    <property type="match status" value="1"/>
</dbReference>
<dbReference type="InterPro" id="IPR003583">
    <property type="entry name" value="Hlx-hairpin-Hlx_DNA-bd_motif"/>
</dbReference>
<reference evidence="4 5" key="1">
    <citation type="journal article" date="2019" name="Appl. Environ. Microbiol.">
        <title>Dissecting the evolutionary development of the Bifidobacterium animalis species through comparative genomics analyses.</title>
        <authorList>
            <person name="Lugli G.A."/>
            <person name="Mancino W."/>
            <person name="Milani C."/>
            <person name="Duranti S."/>
            <person name="Mancabelli L."/>
            <person name="Napoli S."/>
            <person name="Mangifesta M."/>
            <person name="Viappiani A."/>
            <person name="Anzalone R."/>
            <person name="Longhi G."/>
            <person name="van Sinderen D."/>
            <person name="Ventura M."/>
            <person name="Turroni F."/>
        </authorList>
    </citation>
    <scope>NUCLEOTIDE SEQUENCE [LARGE SCALE GENOMIC DNA]</scope>
    <source>
        <strain evidence="4 5">2011B</strain>
    </source>
</reference>
<dbReference type="SUPFAM" id="SSF47781">
    <property type="entry name" value="RuvA domain 2-like"/>
    <property type="match status" value="1"/>
</dbReference>
<dbReference type="GeneID" id="29695278"/>
<dbReference type="Pfam" id="PF12836">
    <property type="entry name" value="HHH_3"/>
    <property type="match status" value="1"/>
</dbReference>
<feature type="transmembrane region" description="Helical" evidence="2">
    <location>
        <begin position="124"/>
        <end position="143"/>
    </location>
</feature>
<evidence type="ECO:0000256" key="2">
    <source>
        <dbReference type="SAM" id="Phobius"/>
    </source>
</evidence>
<name>A0A315SB88_BIFAN</name>
<evidence type="ECO:0000313" key="4">
    <source>
        <dbReference type="EMBL" id="RYM95187.1"/>
    </source>
</evidence>
<keyword evidence="2" id="KW-0472">Membrane</keyword>
<feature type="compositionally biased region" description="Low complexity" evidence="1">
    <location>
        <begin position="158"/>
        <end position="189"/>
    </location>
</feature>
<dbReference type="GO" id="GO:0015628">
    <property type="term" value="P:protein secretion by the type II secretion system"/>
    <property type="evidence" value="ECO:0007669"/>
    <property type="project" value="TreeGrafter"/>
</dbReference>
<dbReference type="GO" id="GO:0006281">
    <property type="term" value="P:DNA repair"/>
    <property type="evidence" value="ECO:0007669"/>
    <property type="project" value="InterPro"/>
</dbReference>
<dbReference type="InterPro" id="IPR010994">
    <property type="entry name" value="RuvA_2-like"/>
</dbReference>
<comment type="caution">
    <text evidence="4">The sequence shown here is derived from an EMBL/GenBank/DDBJ whole genome shotgun (WGS) entry which is preliminary data.</text>
</comment>
<feature type="compositionally biased region" description="Polar residues" evidence="1">
    <location>
        <begin position="33"/>
        <end position="45"/>
    </location>
</feature>
<dbReference type="Proteomes" id="UP000293613">
    <property type="component" value="Unassembled WGS sequence"/>
</dbReference>
<dbReference type="InterPro" id="IPR051675">
    <property type="entry name" value="Endo/Exo/Phosphatase_dom_1"/>
</dbReference>
<dbReference type="NCBIfam" id="TIGR00426">
    <property type="entry name" value="competence protein ComEA helix-hairpin-helix repeat region"/>
    <property type="match status" value="1"/>
</dbReference>
<feature type="domain" description="Helix-hairpin-helix DNA-binding motif class 1" evidence="3">
    <location>
        <begin position="205"/>
        <end position="224"/>
    </location>
</feature>
<dbReference type="InterPro" id="IPR004509">
    <property type="entry name" value="Competence_ComEA_HhH"/>
</dbReference>
<proteinExistence type="predicted"/>
<dbReference type="SMART" id="SM00278">
    <property type="entry name" value="HhH1"/>
    <property type="match status" value="2"/>
</dbReference>
<dbReference type="PANTHER" id="PTHR21180:SF32">
    <property type="entry name" value="ENDONUCLEASE_EXONUCLEASE_PHOSPHATASE FAMILY DOMAIN-CONTAINING PROTEIN 1"/>
    <property type="match status" value="1"/>
</dbReference>
<organism evidence="4 5">
    <name type="scientific">Bifidobacterium animalis subsp. lactis</name>
    <name type="common">Bifidobacterium lactis</name>
    <dbReference type="NCBI Taxonomy" id="302911"/>
    <lineage>
        <taxon>Bacteria</taxon>
        <taxon>Bacillati</taxon>
        <taxon>Actinomycetota</taxon>
        <taxon>Actinomycetes</taxon>
        <taxon>Bifidobacteriales</taxon>
        <taxon>Bifidobacteriaceae</taxon>
        <taxon>Bifidobacterium</taxon>
    </lineage>
</organism>
<accession>A0A315SB88</accession>
<keyword evidence="4" id="KW-0238">DNA-binding</keyword>
<feature type="domain" description="Helix-hairpin-helix DNA-binding motif class 1" evidence="3">
    <location>
        <begin position="235"/>
        <end position="254"/>
    </location>
</feature>
<protein>
    <submittedName>
        <fullName evidence="4">DNA-binding protein</fullName>
    </submittedName>
</protein>
<evidence type="ECO:0000256" key="1">
    <source>
        <dbReference type="SAM" id="MobiDB-lite"/>
    </source>
</evidence>